<keyword evidence="3" id="KW-1185">Reference proteome</keyword>
<evidence type="ECO:0000256" key="1">
    <source>
        <dbReference type="SAM" id="Phobius"/>
    </source>
</evidence>
<keyword evidence="1" id="KW-1133">Transmembrane helix</keyword>
<dbReference type="EMBL" id="JALNTZ010000002">
    <property type="protein sequence ID" value="KAJ3661454.1"/>
    <property type="molecule type" value="Genomic_DNA"/>
</dbReference>
<keyword evidence="1" id="KW-0472">Membrane</keyword>
<protein>
    <submittedName>
        <fullName evidence="2">Uncharacterized protein</fullName>
    </submittedName>
</protein>
<evidence type="ECO:0000313" key="3">
    <source>
        <dbReference type="Proteomes" id="UP001168821"/>
    </source>
</evidence>
<accession>A0AA38IYI0</accession>
<reference evidence="2" key="1">
    <citation type="journal article" date="2023" name="G3 (Bethesda)">
        <title>Whole genome assemblies of Zophobas morio and Tenebrio molitor.</title>
        <authorList>
            <person name="Kaur S."/>
            <person name="Stinson S.A."/>
            <person name="diCenzo G.C."/>
        </authorList>
    </citation>
    <scope>NUCLEOTIDE SEQUENCE</scope>
    <source>
        <strain evidence="2">QUZm001</strain>
    </source>
</reference>
<feature type="transmembrane region" description="Helical" evidence="1">
    <location>
        <begin position="6"/>
        <end position="23"/>
    </location>
</feature>
<proteinExistence type="predicted"/>
<organism evidence="2 3">
    <name type="scientific">Zophobas morio</name>
    <dbReference type="NCBI Taxonomy" id="2755281"/>
    <lineage>
        <taxon>Eukaryota</taxon>
        <taxon>Metazoa</taxon>
        <taxon>Ecdysozoa</taxon>
        <taxon>Arthropoda</taxon>
        <taxon>Hexapoda</taxon>
        <taxon>Insecta</taxon>
        <taxon>Pterygota</taxon>
        <taxon>Neoptera</taxon>
        <taxon>Endopterygota</taxon>
        <taxon>Coleoptera</taxon>
        <taxon>Polyphaga</taxon>
        <taxon>Cucujiformia</taxon>
        <taxon>Tenebrionidae</taxon>
        <taxon>Zophobas</taxon>
    </lineage>
</organism>
<dbReference type="AlphaFoldDB" id="A0AA38IYI0"/>
<name>A0AA38IYI0_9CUCU</name>
<sequence length="140" mass="16415">MRSAVSVLYFIILQILWIFRSLYEAIIPEKNREKINPQDANQPQRDENTLYSSSEKERRHLIHLFTTKPNQDNGRPVCYMHVCEILTPHEEEMLRCVCAKGATDTTTYFNYDNNDHMPPTGRISRATFTNAWMESFSLVI</sequence>
<evidence type="ECO:0000313" key="2">
    <source>
        <dbReference type="EMBL" id="KAJ3661454.1"/>
    </source>
</evidence>
<keyword evidence="1" id="KW-0812">Transmembrane</keyword>
<gene>
    <name evidence="2" type="ORF">Zmor_005849</name>
</gene>
<dbReference type="Proteomes" id="UP001168821">
    <property type="component" value="Unassembled WGS sequence"/>
</dbReference>
<comment type="caution">
    <text evidence="2">The sequence shown here is derived from an EMBL/GenBank/DDBJ whole genome shotgun (WGS) entry which is preliminary data.</text>
</comment>